<evidence type="ECO:0000256" key="4">
    <source>
        <dbReference type="ARBA" id="ARBA00022833"/>
    </source>
</evidence>
<evidence type="ECO:0000256" key="2">
    <source>
        <dbReference type="ARBA" id="ARBA00022737"/>
    </source>
</evidence>
<gene>
    <name evidence="8" type="ORF">POSPLADRAFT_1043046</name>
</gene>
<feature type="domain" description="C2H2-type" evidence="7">
    <location>
        <begin position="382"/>
        <end position="409"/>
    </location>
</feature>
<evidence type="ECO:0000256" key="3">
    <source>
        <dbReference type="ARBA" id="ARBA00022771"/>
    </source>
</evidence>
<dbReference type="RefSeq" id="XP_024344648.1">
    <property type="nucleotide sequence ID" value="XM_024478215.1"/>
</dbReference>
<dbReference type="EMBL" id="KZ110591">
    <property type="protein sequence ID" value="OSX67854.1"/>
    <property type="molecule type" value="Genomic_DNA"/>
</dbReference>
<accession>A0A1X6NGX0</accession>
<feature type="domain" description="C2H2-type" evidence="7">
    <location>
        <begin position="410"/>
        <end position="430"/>
    </location>
</feature>
<proteinExistence type="predicted"/>
<reference evidence="8 9" key="1">
    <citation type="submission" date="2017-04" db="EMBL/GenBank/DDBJ databases">
        <title>Genome Sequence of the Model Brown-Rot Fungus Postia placenta SB12.</title>
        <authorList>
            <consortium name="DOE Joint Genome Institute"/>
            <person name="Gaskell J."/>
            <person name="Kersten P."/>
            <person name="Larrondo L.F."/>
            <person name="Canessa P."/>
            <person name="Martinez D."/>
            <person name="Hibbett D."/>
            <person name="Schmoll M."/>
            <person name="Kubicek C.P."/>
            <person name="Martinez A.T."/>
            <person name="Yadav J."/>
            <person name="Master E."/>
            <person name="Magnuson J.K."/>
            <person name="James T."/>
            <person name="Yaver D."/>
            <person name="Berka R."/>
            <person name="Labutti K."/>
            <person name="Lipzen A."/>
            <person name="Aerts A."/>
            <person name="Barry K."/>
            <person name="Henrissat B."/>
            <person name="Blanchette R."/>
            <person name="Grigoriev I."/>
            <person name="Cullen D."/>
        </authorList>
    </citation>
    <scope>NUCLEOTIDE SEQUENCE [LARGE SCALE GENOMIC DNA]</scope>
    <source>
        <strain evidence="8 9">MAD-698-R-SB12</strain>
    </source>
</reference>
<dbReference type="FunFam" id="3.30.160.60:FF:000176">
    <property type="entry name" value="zinc finger protein 70"/>
    <property type="match status" value="1"/>
</dbReference>
<dbReference type="PANTHER" id="PTHR46451">
    <property type="entry name" value="RAS-RESPONSIVE ELEMENT-BINDING PROTEIN 1"/>
    <property type="match status" value="1"/>
</dbReference>
<evidence type="ECO:0000313" key="8">
    <source>
        <dbReference type="EMBL" id="OSX67854.1"/>
    </source>
</evidence>
<dbReference type="Pfam" id="PF00096">
    <property type="entry name" value="zf-C2H2"/>
    <property type="match status" value="2"/>
</dbReference>
<dbReference type="GO" id="GO:0005634">
    <property type="term" value="C:nucleus"/>
    <property type="evidence" value="ECO:0007669"/>
    <property type="project" value="TreeGrafter"/>
</dbReference>
<dbReference type="GO" id="GO:0000978">
    <property type="term" value="F:RNA polymerase II cis-regulatory region sequence-specific DNA binding"/>
    <property type="evidence" value="ECO:0007669"/>
    <property type="project" value="TreeGrafter"/>
</dbReference>
<evidence type="ECO:0000256" key="1">
    <source>
        <dbReference type="ARBA" id="ARBA00022723"/>
    </source>
</evidence>
<dbReference type="GO" id="GO:0001228">
    <property type="term" value="F:DNA-binding transcription activator activity, RNA polymerase II-specific"/>
    <property type="evidence" value="ECO:0007669"/>
    <property type="project" value="TreeGrafter"/>
</dbReference>
<dbReference type="PANTHER" id="PTHR46451:SF1">
    <property type="entry name" value="RAS-RESPONSIVE ELEMENT-BINDING PROTEIN 1"/>
    <property type="match status" value="1"/>
</dbReference>
<dbReference type="Proteomes" id="UP000194127">
    <property type="component" value="Unassembled WGS sequence"/>
</dbReference>
<dbReference type="InterPro" id="IPR052795">
    <property type="entry name" value="RREB1"/>
</dbReference>
<evidence type="ECO:0000256" key="5">
    <source>
        <dbReference type="PROSITE-ProRule" id="PRU00042"/>
    </source>
</evidence>
<feature type="compositionally biased region" description="Polar residues" evidence="6">
    <location>
        <begin position="260"/>
        <end position="275"/>
    </location>
</feature>
<keyword evidence="2" id="KW-0677">Repeat</keyword>
<dbReference type="STRING" id="670580.A0A1X6NGX0"/>
<dbReference type="PROSITE" id="PS00028">
    <property type="entry name" value="ZINC_FINGER_C2H2_1"/>
    <property type="match status" value="1"/>
</dbReference>
<dbReference type="GeneID" id="36323165"/>
<dbReference type="InterPro" id="IPR013087">
    <property type="entry name" value="Znf_C2H2_type"/>
</dbReference>
<dbReference type="Gene3D" id="3.30.160.60">
    <property type="entry name" value="Classic Zinc Finger"/>
    <property type="match status" value="2"/>
</dbReference>
<keyword evidence="1" id="KW-0479">Metal-binding</keyword>
<dbReference type="InterPro" id="IPR036236">
    <property type="entry name" value="Znf_C2H2_sf"/>
</dbReference>
<dbReference type="SMART" id="SM00355">
    <property type="entry name" value="ZnF_C2H2"/>
    <property type="match status" value="2"/>
</dbReference>
<evidence type="ECO:0000313" key="9">
    <source>
        <dbReference type="Proteomes" id="UP000194127"/>
    </source>
</evidence>
<sequence>MTGRKVVAVRAERVRCNSRELFPRGGNRAGQAISLRMRPFKPKSAAQLPQRDVDGGQIPDGDRILQLGCVSWHKQKPPMIHLPAERVARQKPVRAGRLCWVWSAWKWRAVSVATAGLGYRRHDGGGRGACSTGRTEMDGVRYGEGQSVSQLWMSGKELLDPRYVFDRWSNPRASSNRTEGEACGPCMIFRDDQYRALAATLRPQSRGAAPRLLKTARMQTNLPSALYPPRLTTPPRTVYQCQPYGILPPFSVGSPALGHTSYQGRQPSASTSATGPSYPPSGYAYAFTSSAPAPGFPGHSAWHYAPSDKSRPPSARFPPQLSSRNMAIPYSQSGASATSPVASSSHDIQEMDVPREIPCSESPPPPQDVPQAAGGSADKKKHPCWMCHKRFDRPSTLRKHLLVHTGEKAFACDTCGRRFSVQSNLNRHAKKCPSRPVNAASAAAPASTAIASTSAAASAGASPVYAGVASAASAQSAAAPAGAGPSGAPIIQEAGVPQLATARGRKRKEVPTSDDAADQMSQTIIGTTPGTASKGKRVRRAPSPSHWIPESLKMFDLAPTTKSTPVPLSPVRPFSDPNGRVWEERDSYDENVAPAPYHPSGWKGVLPGPGLMGKDVANTSGGRLLIFGR</sequence>
<dbReference type="PROSITE" id="PS50157">
    <property type="entry name" value="ZINC_FINGER_C2H2_2"/>
    <property type="match status" value="2"/>
</dbReference>
<protein>
    <recommendedName>
        <fullName evidence="7">C2H2-type domain-containing protein</fullName>
    </recommendedName>
</protein>
<dbReference type="SUPFAM" id="SSF57667">
    <property type="entry name" value="beta-beta-alpha zinc fingers"/>
    <property type="match status" value="1"/>
</dbReference>
<organism evidence="8 9">
    <name type="scientific">Postia placenta MAD-698-R-SB12</name>
    <dbReference type="NCBI Taxonomy" id="670580"/>
    <lineage>
        <taxon>Eukaryota</taxon>
        <taxon>Fungi</taxon>
        <taxon>Dikarya</taxon>
        <taxon>Basidiomycota</taxon>
        <taxon>Agaricomycotina</taxon>
        <taxon>Agaricomycetes</taxon>
        <taxon>Polyporales</taxon>
        <taxon>Adustoporiaceae</taxon>
        <taxon>Rhodonia</taxon>
    </lineage>
</organism>
<dbReference type="GO" id="GO:0008270">
    <property type="term" value="F:zinc ion binding"/>
    <property type="evidence" value="ECO:0007669"/>
    <property type="project" value="UniProtKB-KW"/>
</dbReference>
<keyword evidence="9" id="KW-1185">Reference proteome</keyword>
<evidence type="ECO:0000256" key="6">
    <source>
        <dbReference type="SAM" id="MobiDB-lite"/>
    </source>
</evidence>
<feature type="region of interest" description="Disordered" evidence="6">
    <location>
        <begin position="500"/>
        <end position="546"/>
    </location>
</feature>
<keyword evidence="3 5" id="KW-0863">Zinc-finger</keyword>
<name>A0A1X6NGX0_9APHY</name>
<evidence type="ECO:0000259" key="7">
    <source>
        <dbReference type="PROSITE" id="PS50157"/>
    </source>
</evidence>
<dbReference type="OrthoDB" id="654211at2759"/>
<feature type="region of interest" description="Disordered" evidence="6">
    <location>
        <begin position="304"/>
        <end position="326"/>
    </location>
</feature>
<keyword evidence="4" id="KW-0862">Zinc</keyword>
<feature type="region of interest" description="Disordered" evidence="6">
    <location>
        <begin position="257"/>
        <end position="277"/>
    </location>
</feature>
<feature type="compositionally biased region" description="Polar residues" evidence="6">
    <location>
        <begin position="519"/>
        <end position="531"/>
    </location>
</feature>
<feature type="region of interest" description="Disordered" evidence="6">
    <location>
        <begin position="355"/>
        <end position="380"/>
    </location>
</feature>
<dbReference type="AlphaFoldDB" id="A0A1X6NGX0"/>